<protein>
    <submittedName>
        <fullName evidence="1">Uncharacterized protein</fullName>
    </submittedName>
</protein>
<sequence>MEKNYKISIKKRLIIALCLMVMIVLFVPRVYALKDGGSKEFTALTYRITKVHSMNPVESEEEFTTGTIIEIFGREVYNNVD</sequence>
<reference evidence="1 2" key="1">
    <citation type="submission" date="2017-02" db="EMBL/GenBank/DDBJ databases">
        <authorList>
            <person name="Peterson S.W."/>
        </authorList>
    </citation>
    <scope>NUCLEOTIDE SEQUENCE [LARGE SCALE GENOMIC DNA]</scope>
    <source>
        <strain evidence="1 2">ATCC 51222</strain>
    </source>
</reference>
<evidence type="ECO:0000313" key="2">
    <source>
        <dbReference type="Proteomes" id="UP000190657"/>
    </source>
</evidence>
<dbReference type="RefSeq" id="WP_078767890.1">
    <property type="nucleotide sequence ID" value="NZ_FUWW01000003.1"/>
</dbReference>
<dbReference type="AlphaFoldDB" id="A0A1T4KB40"/>
<dbReference type="STRING" id="290054.SAMN02745114_00391"/>
<keyword evidence="2" id="KW-1185">Reference proteome</keyword>
<dbReference type="EMBL" id="FUWW01000003">
    <property type="protein sequence ID" value="SJZ39650.1"/>
    <property type="molecule type" value="Genomic_DNA"/>
</dbReference>
<gene>
    <name evidence="1" type="ORF">SAMN02745114_00391</name>
</gene>
<organism evidence="1 2">
    <name type="scientific">Eubacterium coprostanoligenes</name>
    <dbReference type="NCBI Taxonomy" id="290054"/>
    <lineage>
        <taxon>Bacteria</taxon>
        <taxon>Bacillati</taxon>
        <taxon>Bacillota</taxon>
        <taxon>Clostridia</taxon>
        <taxon>Eubacteriales</taxon>
        <taxon>Eubacteriaceae</taxon>
        <taxon>Eubacterium</taxon>
    </lineage>
</organism>
<dbReference type="Proteomes" id="UP000190657">
    <property type="component" value="Unassembled WGS sequence"/>
</dbReference>
<evidence type="ECO:0000313" key="1">
    <source>
        <dbReference type="EMBL" id="SJZ39650.1"/>
    </source>
</evidence>
<accession>A0A1T4KB40</accession>
<name>A0A1T4KB40_9FIRM</name>
<proteinExistence type="predicted"/>